<sequence length="110" mass="11597">MKGGALGVMRERGAAVVTVRPGARLPERRSRLVTELPGNARQPGRGGGASANVTCQSGCDRTVAHQTEPVNVCRREPRSERVTSASWVAVDALIGPPFIQSSHLSSPPQS</sequence>
<dbReference type="EMBL" id="JAINUG010000300">
    <property type="protein sequence ID" value="KAJ8379129.1"/>
    <property type="molecule type" value="Genomic_DNA"/>
</dbReference>
<organism evidence="1 2">
    <name type="scientific">Aldrovandia affinis</name>
    <dbReference type="NCBI Taxonomy" id="143900"/>
    <lineage>
        <taxon>Eukaryota</taxon>
        <taxon>Metazoa</taxon>
        <taxon>Chordata</taxon>
        <taxon>Craniata</taxon>
        <taxon>Vertebrata</taxon>
        <taxon>Euteleostomi</taxon>
        <taxon>Actinopterygii</taxon>
        <taxon>Neopterygii</taxon>
        <taxon>Teleostei</taxon>
        <taxon>Notacanthiformes</taxon>
        <taxon>Halosauridae</taxon>
        <taxon>Aldrovandia</taxon>
    </lineage>
</organism>
<comment type="caution">
    <text evidence="1">The sequence shown here is derived from an EMBL/GenBank/DDBJ whole genome shotgun (WGS) entry which is preliminary data.</text>
</comment>
<evidence type="ECO:0000313" key="2">
    <source>
        <dbReference type="Proteomes" id="UP001221898"/>
    </source>
</evidence>
<protein>
    <submittedName>
        <fullName evidence="1">Uncharacterized protein</fullName>
    </submittedName>
</protein>
<keyword evidence="2" id="KW-1185">Reference proteome</keyword>
<name>A0AAD7W3S2_9TELE</name>
<gene>
    <name evidence="1" type="ORF">AAFF_G00230410</name>
</gene>
<accession>A0AAD7W3S2</accession>
<proteinExistence type="predicted"/>
<reference evidence="1" key="1">
    <citation type="journal article" date="2023" name="Science">
        <title>Genome structures resolve the early diversification of teleost fishes.</title>
        <authorList>
            <person name="Parey E."/>
            <person name="Louis A."/>
            <person name="Montfort J."/>
            <person name="Bouchez O."/>
            <person name="Roques C."/>
            <person name="Iampietro C."/>
            <person name="Lluch J."/>
            <person name="Castinel A."/>
            <person name="Donnadieu C."/>
            <person name="Desvignes T."/>
            <person name="Floi Bucao C."/>
            <person name="Jouanno E."/>
            <person name="Wen M."/>
            <person name="Mejri S."/>
            <person name="Dirks R."/>
            <person name="Jansen H."/>
            <person name="Henkel C."/>
            <person name="Chen W.J."/>
            <person name="Zahm M."/>
            <person name="Cabau C."/>
            <person name="Klopp C."/>
            <person name="Thompson A.W."/>
            <person name="Robinson-Rechavi M."/>
            <person name="Braasch I."/>
            <person name="Lecointre G."/>
            <person name="Bobe J."/>
            <person name="Postlethwait J.H."/>
            <person name="Berthelot C."/>
            <person name="Roest Crollius H."/>
            <person name="Guiguen Y."/>
        </authorList>
    </citation>
    <scope>NUCLEOTIDE SEQUENCE</scope>
    <source>
        <strain evidence="1">NC1722</strain>
    </source>
</reference>
<evidence type="ECO:0000313" key="1">
    <source>
        <dbReference type="EMBL" id="KAJ8379129.1"/>
    </source>
</evidence>
<dbReference type="AlphaFoldDB" id="A0AAD7W3S2"/>
<dbReference type="Proteomes" id="UP001221898">
    <property type="component" value="Unassembled WGS sequence"/>
</dbReference>